<name>A0A6J4LRQ1_9BACT</name>
<evidence type="ECO:0000256" key="1">
    <source>
        <dbReference type="SAM" id="MobiDB-lite"/>
    </source>
</evidence>
<dbReference type="AlphaFoldDB" id="A0A6J4LRQ1"/>
<reference evidence="2" key="1">
    <citation type="submission" date="2020-02" db="EMBL/GenBank/DDBJ databases">
        <authorList>
            <person name="Meier V. D."/>
        </authorList>
    </citation>
    <scope>NUCLEOTIDE SEQUENCE</scope>
    <source>
        <strain evidence="2">AVDCRST_MAG68</strain>
    </source>
</reference>
<evidence type="ECO:0000313" key="2">
    <source>
        <dbReference type="EMBL" id="CAA9339058.1"/>
    </source>
</evidence>
<feature type="region of interest" description="Disordered" evidence="1">
    <location>
        <begin position="1"/>
        <end position="55"/>
    </location>
</feature>
<sequence length="263" mass="27357">METGEPGRGYAPVESSDEAALGPAPEHPVAESSEAAPAMDVPAGPAKAFRHPPARPVSLATSRAATGLPLLAVRRGSGRIVFHEIERAEGAGLEGEWAVAGRCGERLRLDLAQPARGRGAARGVGADLSSAGGWQTAVAVPVQGCAAGRILLPRGPSSADRERFAAFSTDELRQVAAAADAAWLVFAGSGRSRAMVVLRRDGAWHEAWSRDSDDRQEIAAVLGRGDGSYGLFLTIQGGRPDTLQRVRVTDGRAQADAPTSLRG</sequence>
<accession>A0A6J4LRQ1</accession>
<protein>
    <submittedName>
        <fullName evidence="2">Uncharacterized protein</fullName>
    </submittedName>
</protein>
<proteinExistence type="predicted"/>
<dbReference type="EMBL" id="CADCTW010000135">
    <property type="protein sequence ID" value="CAA9339058.1"/>
    <property type="molecule type" value="Genomic_DNA"/>
</dbReference>
<organism evidence="2">
    <name type="scientific">uncultured Gemmatimonadota bacterium</name>
    <dbReference type="NCBI Taxonomy" id="203437"/>
    <lineage>
        <taxon>Bacteria</taxon>
        <taxon>Pseudomonadati</taxon>
        <taxon>Gemmatimonadota</taxon>
        <taxon>environmental samples</taxon>
    </lineage>
</organism>
<gene>
    <name evidence="2" type="ORF">AVDCRST_MAG68-2853</name>
</gene>